<dbReference type="RefSeq" id="XP_001387728.2">
    <property type="nucleotide sequence ID" value="XM_001387691.1"/>
</dbReference>
<dbReference type="InterPro" id="IPR046348">
    <property type="entry name" value="SIS_dom_sf"/>
</dbReference>
<dbReference type="Gene3D" id="3.40.50.10490">
    <property type="entry name" value="Glucose-6-phosphate isomerase like protein, domain 1"/>
    <property type="match status" value="1"/>
</dbReference>
<dbReference type="OrthoDB" id="1872003at2759"/>
<organism evidence="2 3">
    <name type="scientific">Scheffersomyces stipitis (strain ATCC 58785 / CBS 6054 / NBRC 10063 / NRRL Y-11545)</name>
    <name type="common">Yeast</name>
    <name type="synonym">Pichia stipitis</name>
    <dbReference type="NCBI Taxonomy" id="322104"/>
    <lineage>
        <taxon>Eukaryota</taxon>
        <taxon>Fungi</taxon>
        <taxon>Dikarya</taxon>
        <taxon>Ascomycota</taxon>
        <taxon>Saccharomycotina</taxon>
        <taxon>Pichiomycetes</taxon>
        <taxon>Debaryomycetaceae</taxon>
        <taxon>Scheffersomyces</taxon>
    </lineage>
</organism>
<protein>
    <submittedName>
        <fullName evidence="2">Polysialic acid capsule expression protein</fullName>
    </submittedName>
</protein>
<keyword evidence="3" id="KW-1185">Reference proteome</keyword>
<dbReference type="PROSITE" id="PS51464">
    <property type="entry name" value="SIS"/>
    <property type="match status" value="1"/>
</dbReference>
<dbReference type="InParanoid" id="A3GF82"/>
<dbReference type="GeneID" id="4850931"/>
<gene>
    <name evidence="2" type="primary">KSF5</name>
    <name evidence="2" type="ORF">PICST_64791</name>
</gene>
<dbReference type="GO" id="GO:0097367">
    <property type="term" value="F:carbohydrate derivative binding"/>
    <property type="evidence" value="ECO:0007669"/>
    <property type="project" value="InterPro"/>
</dbReference>
<reference evidence="2 3" key="1">
    <citation type="journal article" date="2007" name="Nat. Biotechnol.">
        <title>Genome sequence of the lignocellulose-bioconverting and xylose-fermenting yeast Pichia stipitis.</title>
        <authorList>
            <person name="Jeffries T.W."/>
            <person name="Grigoriev I.V."/>
            <person name="Grimwood J."/>
            <person name="Laplaza J.M."/>
            <person name="Aerts A."/>
            <person name="Salamov A."/>
            <person name="Schmutz J."/>
            <person name="Lindquist E."/>
            <person name="Dehal P."/>
            <person name="Shapiro H."/>
            <person name="Jin Y.S."/>
            <person name="Passoth V."/>
            <person name="Richardson P.M."/>
        </authorList>
    </citation>
    <scope>NUCLEOTIDE SEQUENCE [LARGE SCALE GENOMIC DNA]</scope>
    <source>
        <strain evidence="3">ATCC 58785 / CBS 6054 / NBRC 10063 / NRRL Y-11545</strain>
    </source>
</reference>
<dbReference type="Pfam" id="PF01380">
    <property type="entry name" value="SIS"/>
    <property type="match status" value="1"/>
</dbReference>
<comment type="caution">
    <text evidence="2">The sequence shown here is derived from an EMBL/GenBank/DDBJ whole genome shotgun (WGS) entry which is preliminary data.</text>
</comment>
<dbReference type="Proteomes" id="UP000002258">
    <property type="component" value="Chromosome 1"/>
</dbReference>
<feature type="domain" description="SIS" evidence="1">
    <location>
        <begin position="45"/>
        <end position="202"/>
    </location>
</feature>
<dbReference type="SUPFAM" id="SSF53697">
    <property type="entry name" value="SIS domain"/>
    <property type="match status" value="1"/>
</dbReference>
<dbReference type="InterPro" id="IPR035474">
    <property type="entry name" value="SIS_Kpsf"/>
</dbReference>
<dbReference type="GO" id="GO:1901135">
    <property type="term" value="P:carbohydrate derivative metabolic process"/>
    <property type="evidence" value="ECO:0007669"/>
    <property type="project" value="InterPro"/>
</dbReference>
<dbReference type="KEGG" id="pic:PICST_64791"/>
<evidence type="ECO:0000259" key="1">
    <source>
        <dbReference type="PROSITE" id="PS51464"/>
    </source>
</evidence>
<evidence type="ECO:0000313" key="2">
    <source>
        <dbReference type="EMBL" id="EAZ63705.2"/>
    </source>
</evidence>
<dbReference type="PANTHER" id="PTHR38418:SF2">
    <property type="entry name" value="SUGAR ISOMERASE, KPSF_GUTQ (AFU_ORTHOLOGUE AFUA_6G08860)"/>
    <property type="match status" value="1"/>
</dbReference>
<name>A3GF82_PICST</name>
<dbReference type="STRING" id="322104.A3GF82"/>
<dbReference type="PANTHER" id="PTHR38418">
    <property type="entry name" value="SUGAR ISOMERASE, KPSF/GUTQ (AFU_ORTHOLOGUE AFUA_6G08860)"/>
    <property type="match status" value="1"/>
</dbReference>
<dbReference type="HOGENOM" id="CLU_040681_2_0_1"/>
<dbReference type="eggNOG" id="ENOG502RDRP">
    <property type="taxonomic scope" value="Eukaryota"/>
</dbReference>
<dbReference type="CDD" id="cd05014">
    <property type="entry name" value="SIS_Kpsf"/>
    <property type="match status" value="1"/>
</dbReference>
<evidence type="ECO:0000313" key="3">
    <source>
        <dbReference type="Proteomes" id="UP000002258"/>
    </source>
</evidence>
<dbReference type="EMBL" id="AAVQ01000001">
    <property type="protein sequence ID" value="EAZ63705.2"/>
    <property type="molecule type" value="Genomic_DNA"/>
</dbReference>
<dbReference type="OMA" id="FKWELIK"/>
<sequence length="388" mass="42992">MTTTKALDSVYKTLKFQSDAVAHLHLQYQTDSFSQNNLQESLNILYHTSQVAHGKIVISGIGKSHKIANKLVATLNSLSIHSSTLHPSEALHGDLGLINEDKDCLVLLTASGNTSELLQLLPHLSPSIPIILLTCNRDSKLSNHPQVNSLLYASLPSYLNEETIHGLPAPTVSTTLSLILADATILALSEMIEEDVLKRKKQFSMKHPGGSIGSYLSHLNDNLNTTRDSNTKKSFSSQISSSSLLSLNQIRQNFRSSPMGPTNSAAKSNVSSLTSSDDEFDVLDVKQGKSSSNIDFILTNSIKLAKPAQTKVVSHEQVWNLKHDEELKLLQWITLYDFLIVDKRGLGIDTATVKDIYKSTYGSQESKSVENWNKFHWDFMRTFKEIDI</sequence>
<accession>A3GF82</accession>
<dbReference type="InterPro" id="IPR001347">
    <property type="entry name" value="SIS_dom"/>
</dbReference>
<dbReference type="AlphaFoldDB" id="A3GF82"/>
<proteinExistence type="predicted"/>